<dbReference type="EMBL" id="CP034205">
    <property type="protein sequence ID" value="QBZ56842.1"/>
    <property type="molecule type" value="Genomic_DNA"/>
</dbReference>
<evidence type="ECO:0000256" key="1">
    <source>
        <dbReference type="SAM" id="MobiDB-lite"/>
    </source>
</evidence>
<proteinExistence type="predicted"/>
<reference evidence="2 3" key="1">
    <citation type="journal article" date="2019" name="Mol. Biol. Evol.">
        <title>Blast fungal genomes show frequent chromosomal changes, gene gains and losses, and effector gene turnover.</title>
        <authorList>
            <person name="Gomez Luciano L.B."/>
            <person name="Jason Tsai I."/>
            <person name="Chuma I."/>
            <person name="Tosa Y."/>
            <person name="Chen Y.H."/>
            <person name="Li J.Y."/>
            <person name="Li M.Y."/>
            <person name="Jade Lu M.Y."/>
            <person name="Nakayashiki H."/>
            <person name="Li W.H."/>
        </authorList>
    </citation>
    <scope>NUCLEOTIDE SEQUENCE [LARGE SCALE GENOMIC DNA]</scope>
    <source>
        <strain evidence="2">MZ5-1-6</strain>
    </source>
</reference>
<evidence type="ECO:0000313" key="3">
    <source>
        <dbReference type="Proteomes" id="UP000294847"/>
    </source>
</evidence>
<evidence type="ECO:0000313" key="2">
    <source>
        <dbReference type="EMBL" id="QBZ56842.1"/>
    </source>
</evidence>
<protein>
    <submittedName>
        <fullName evidence="2">Uncharacterized protein</fullName>
    </submittedName>
</protein>
<organism evidence="2 3">
    <name type="scientific">Pyricularia oryzae</name>
    <name type="common">Rice blast fungus</name>
    <name type="synonym">Magnaporthe oryzae</name>
    <dbReference type="NCBI Taxonomy" id="318829"/>
    <lineage>
        <taxon>Eukaryota</taxon>
        <taxon>Fungi</taxon>
        <taxon>Dikarya</taxon>
        <taxon>Ascomycota</taxon>
        <taxon>Pezizomycotina</taxon>
        <taxon>Sordariomycetes</taxon>
        <taxon>Sordariomycetidae</taxon>
        <taxon>Magnaporthales</taxon>
        <taxon>Pyriculariaceae</taxon>
        <taxon>Pyricularia</taxon>
    </lineage>
</organism>
<dbReference type="AlphaFoldDB" id="A0A4P7N5K6"/>
<gene>
    <name evidence="2" type="ORF">PoMZ_01759</name>
</gene>
<feature type="region of interest" description="Disordered" evidence="1">
    <location>
        <begin position="20"/>
        <end position="46"/>
    </location>
</feature>
<name>A0A4P7N5K6_PYROR</name>
<dbReference type="Proteomes" id="UP000294847">
    <property type="component" value="Chromosome 2"/>
</dbReference>
<accession>A0A4P7N5K6</accession>
<sequence length="81" mass="8718">MIDCRPSGVKKRLCVAVPTSSEAGLGDGGEQMQGTRKDGVDQDDSSIKQGSRFLHTALFGKGDDRKEGSAFRLLHHFNPAT</sequence>